<feature type="region of interest" description="Disordered" evidence="1">
    <location>
        <begin position="1"/>
        <end position="54"/>
    </location>
</feature>
<evidence type="ECO:0000256" key="1">
    <source>
        <dbReference type="SAM" id="MobiDB-lite"/>
    </source>
</evidence>
<proteinExistence type="predicted"/>
<dbReference type="EMBL" id="NBSK02000003">
    <property type="protein sequence ID" value="KAJ0215420.1"/>
    <property type="molecule type" value="Genomic_DNA"/>
</dbReference>
<accession>A0A9R1VZC0</accession>
<dbReference type="Proteomes" id="UP000235145">
    <property type="component" value="Unassembled WGS sequence"/>
</dbReference>
<evidence type="ECO:0000313" key="3">
    <source>
        <dbReference type="Proteomes" id="UP000235145"/>
    </source>
</evidence>
<reference evidence="2 3" key="1">
    <citation type="journal article" date="2017" name="Nat. Commun.">
        <title>Genome assembly with in vitro proximity ligation data and whole-genome triplication in lettuce.</title>
        <authorList>
            <person name="Reyes-Chin-Wo S."/>
            <person name="Wang Z."/>
            <person name="Yang X."/>
            <person name="Kozik A."/>
            <person name="Arikit S."/>
            <person name="Song C."/>
            <person name="Xia L."/>
            <person name="Froenicke L."/>
            <person name="Lavelle D.O."/>
            <person name="Truco M.J."/>
            <person name="Xia R."/>
            <person name="Zhu S."/>
            <person name="Xu C."/>
            <person name="Xu H."/>
            <person name="Xu X."/>
            <person name="Cox K."/>
            <person name="Korf I."/>
            <person name="Meyers B.C."/>
            <person name="Michelmore R.W."/>
        </authorList>
    </citation>
    <scope>NUCLEOTIDE SEQUENCE [LARGE SCALE GENOMIC DNA]</scope>
    <source>
        <strain evidence="3">cv. Salinas</strain>
        <tissue evidence="2">Seedlings</tissue>
    </source>
</reference>
<organism evidence="2 3">
    <name type="scientific">Lactuca sativa</name>
    <name type="common">Garden lettuce</name>
    <dbReference type="NCBI Taxonomy" id="4236"/>
    <lineage>
        <taxon>Eukaryota</taxon>
        <taxon>Viridiplantae</taxon>
        <taxon>Streptophyta</taxon>
        <taxon>Embryophyta</taxon>
        <taxon>Tracheophyta</taxon>
        <taxon>Spermatophyta</taxon>
        <taxon>Magnoliopsida</taxon>
        <taxon>eudicotyledons</taxon>
        <taxon>Gunneridae</taxon>
        <taxon>Pentapetalae</taxon>
        <taxon>asterids</taxon>
        <taxon>campanulids</taxon>
        <taxon>Asterales</taxon>
        <taxon>Asteraceae</taxon>
        <taxon>Cichorioideae</taxon>
        <taxon>Cichorieae</taxon>
        <taxon>Lactucinae</taxon>
        <taxon>Lactuca</taxon>
    </lineage>
</organism>
<protein>
    <submittedName>
        <fullName evidence="2">Uncharacterized protein</fullName>
    </submittedName>
</protein>
<dbReference type="AlphaFoldDB" id="A0A9R1VZC0"/>
<evidence type="ECO:0000313" key="2">
    <source>
        <dbReference type="EMBL" id="KAJ0215420.1"/>
    </source>
</evidence>
<feature type="compositionally biased region" description="Polar residues" evidence="1">
    <location>
        <begin position="22"/>
        <end position="43"/>
    </location>
</feature>
<gene>
    <name evidence="2" type="ORF">LSAT_V11C300107170</name>
</gene>
<sequence length="142" mass="15454">MAESAADVIENQNIDNKEGESFPSSNSNPQNTATSSTPNPKDSSQNKKRKAASEEVTYIIGKGLAVVSEEILKMTRAITSSTNHLAGLKTIHEELKTMELSSSEILRVCLKFTKNLNLLSMWNSLDAATKPLFAKAILEEGN</sequence>
<comment type="caution">
    <text evidence="2">The sequence shown here is derived from an EMBL/GenBank/DDBJ whole genome shotgun (WGS) entry which is preliminary data.</text>
</comment>
<keyword evidence="3" id="KW-1185">Reference proteome</keyword>
<name>A0A9R1VZC0_LACSA</name>